<keyword evidence="7" id="KW-1185">Reference proteome</keyword>
<dbReference type="EMBL" id="BDCO01000002">
    <property type="protein sequence ID" value="GAT33735.1"/>
    <property type="molecule type" value="Genomic_DNA"/>
</dbReference>
<proteinExistence type="inferred from homology"/>
<dbReference type="FunFam" id="3.90.76.10:FF:000001">
    <property type="entry name" value="Oligopeptide ABC transporter substrate-binding protein"/>
    <property type="match status" value="1"/>
</dbReference>
<dbReference type="InterPro" id="IPR023765">
    <property type="entry name" value="SBP_5_CS"/>
</dbReference>
<dbReference type="PIRSF" id="PIRSF002741">
    <property type="entry name" value="MppA"/>
    <property type="match status" value="1"/>
</dbReference>
<dbReference type="AlphaFoldDB" id="A0A146G7Q9"/>
<dbReference type="FunCoup" id="A0A146G7Q9">
    <property type="interactions" value="186"/>
</dbReference>
<dbReference type="InterPro" id="IPR000914">
    <property type="entry name" value="SBP_5_dom"/>
</dbReference>
<evidence type="ECO:0000313" key="6">
    <source>
        <dbReference type="EMBL" id="GAT33735.1"/>
    </source>
</evidence>
<dbReference type="Gene3D" id="3.10.105.10">
    <property type="entry name" value="Dipeptide-binding Protein, Domain 3"/>
    <property type="match status" value="1"/>
</dbReference>
<dbReference type="SUPFAM" id="SSF53850">
    <property type="entry name" value="Periplasmic binding protein-like II"/>
    <property type="match status" value="1"/>
</dbReference>
<reference evidence="7" key="1">
    <citation type="journal article" date="2017" name="Genome Announc.">
        <title>Draft Genome Sequence of Terrimicrobium sacchariphilum NM-5T, a Facultative Anaerobic Soil Bacterium of the Class Spartobacteria.</title>
        <authorList>
            <person name="Qiu Y.L."/>
            <person name="Tourlousse D.M."/>
            <person name="Matsuura N."/>
            <person name="Ohashi A."/>
            <person name="Sekiguchi Y."/>
        </authorList>
    </citation>
    <scope>NUCLEOTIDE SEQUENCE [LARGE SCALE GENOMIC DNA]</scope>
    <source>
        <strain evidence="7">NM-5</strain>
    </source>
</reference>
<evidence type="ECO:0000256" key="2">
    <source>
        <dbReference type="ARBA" id="ARBA00005695"/>
    </source>
</evidence>
<comment type="subcellular location">
    <subcellularLocation>
        <location evidence="1">Cell envelope</location>
    </subcellularLocation>
</comment>
<dbReference type="GO" id="GO:0015833">
    <property type="term" value="P:peptide transport"/>
    <property type="evidence" value="ECO:0007669"/>
    <property type="project" value="TreeGrafter"/>
</dbReference>
<evidence type="ECO:0000256" key="3">
    <source>
        <dbReference type="ARBA" id="ARBA00022448"/>
    </source>
</evidence>
<dbReference type="Pfam" id="PF00496">
    <property type="entry name" value="SBP_bac_5"/>
    <property type="match status" value="1"/>
</dbReference>
<dbReference type="GO" id="GO:0030288">
    <property type="term" value="C:outer membrane-bounded periplasmic space"/>
    <property type="evidence" value="ECO:0007669"/>
    <property type="project" value="UniProtKB-ARBA"/>
</dbReference>
<dbReference type="InterPro" id="IPR039424">
    <property type="entry name" value="SBP_5"/>
</dbReference>
<dbReference type="GO" id="GO:1904680">
    <property type="term" value="F:peptide transmembrane transporter activity"/>
    <property type="evidence" value="ECO:0007669"/>
    <property type="project" value="TreeGrafter"/>
</dbReference>
<dbReference type="InterPro" id="IPR030678">
    <property type="entry name" value="Peptide/Ni-bd"/>
</dbReference>
<evidence type="ECO:0000313" key="7">
    <source>
        <dbReference type="Proteomes" id="UP000076023"/>
    </source>
</evidence>
<dbReference type="GO" id="GO:0043190">
    <property type="term" value="C:ATP-binding cassette (ABC) transporter complex"/>
    <property type="evidence" value="ECO:0007669"/>
    <property type="project" value="InterPro"/>
</dbReference>
<feature type="domain" description="Solute-binding protein family 5" evidence="5">
    <location>
        <begin position="62"/>
        <end position="437"/>
    </location>
</feature>
<protein>
    <submittedName>
        <fullName evidence="6">Oligopeptide transport system substrate-binding protein</fullName>
    </submittedName>
</protein>
<evidence type="ECO:0000259" key="5">
    <source>
        <dbReference type="Pfam" id="PF00496"/>
    </source>
</evidence>
<gene>
    <name evidence="6" type="ORF">TSACC_22153</name>
</gene>
<dbReference type="InParanoid" id="A0A146G7Q9"/>
<evidence type="ECO:0000256" key="1">
    <source>
        <dbReference type="ARBA" id="ARBA00004196"/>
    </source>
</evidence>
<dbReference type="Gene3D" id="3.40.190.10">
    <property type="entry name" value="Periplasmic binding protein-like II"/>
    <property type="match status" value="1"/>
</dbReference>
<dbReference type="Proteomes" id="UP000076023">
    <property type="component" value="Unassembled WGS sequence"/>
</dbReference>
<keyword evidence="4" id="KW-0732">Signal</keyword>
<dbReference type="PROSITE" id="PS01040">
    <property type="entry name" value="SBP_BACTERIAL_5"/>
    <property type="match status" value="1"/>
</dbReference>
<keyword evidence="3" id="KW-0813">Transport</keyword>
<accession>A0A146G7Q9</accession>
<dbReference type="Gene3D" id="3.90.76.10">
    <property type="entry name" value="Dipeptide-binding Protein, Domain 1"/>
    <property type="match status" value="1"/>
</dbReference>
<organism evidence="6 7">
    <name type="scientific">Terrimicrobium sacchariphilum</name>
    <dbReference type="NCBI Taxonomy" id="690879"/>
    <lineage>
        <taxon>Bacteria</taxon>
        <taxon>Pseudomonadati</taxon>
        <taxon>Verrucomicrobiota</taxon>
        <taxon>Terrimicrobiia</taxon>
        <taxon>Terrimicrobiales</taxon>
        <taxon>Terrimicrobiaceae</taxon>
        <taxon>Terrimicrobium</taxon>
    </lineage>
</organism>
<evidence type="ECO:0000256" key="4">
    <source>
        <dbReference type="ARBA" id="ARBA00022729"/>
    </source>
</evidence>
<dbReference type="FunFam" id="3.10.105.10:FF:000001">
    <property type="entry name" value="Oligopeptide ABC transporter, oligopeptide-binding protein"/>
    <property type="match status" value="1"/>
</dbReference>
<dbReference type="PANTHER" id="PTHR30290:SF10">
    <property type="entry name" value="PERIPLASMIC OLIGOPEPTIDE-BINDING PROTEIN-RELATED"/>
    <property type="match status" value="1"/>
</dbReference>
<sequence>MLAGMLAIAGCDRLTKRADLVFLNGAEPETLDPSLLVGQPEGRVVQALFEGLTTFDAKGRAQPGMAESWTISEDKRVYTFRIRDNAKWSDGTPITAQDFVDSWKRTLTPETASSYNYQLFYVKNAQAFAEGKIMDFSQVGVKALDPRTLQVTLENPTHFFLELCATPPLFPAPVRTIEKYGDEWIKPQHIVSNGAYILKEWRINDRIRLEKNPYYWNAANVALQTVDILPVSKANVAFNFFSSGVADVLLDKGLAPPALLDDLRKQPYFHSAPFLGVYFLRFNCAKPPFDDVRVREAFSLAIDKRVITGKITRAGELPATSFVPPGIEGYTSPTGPGFDPERARKLLAEAGYPGGKGFPLVTYLYSEGEVNGFIADELQNMWSRELGIRVELARQEWKVYLNSLNSLEYNIARSSWLGDYADPNTFLDMFVTGNGNNRTGWSDPAYDKLIAEAASEGEPARRAAILQQAETMLVTRAMPICPLYYYVGIQFYDTDKIGGIEPNVLDEHPIKSMFRKDRPPAAPQK</sequence>
<dbReference type="STRING" id="690879.TSACC_22153"/>
<dbReference type="CDD" id="cd08504">
    <property type="entry name" value="PBP2_OppA"/>
    <property type="match status" value="1"/>
</dbReference>
<dbReference type="PANTHER" id="PTHR30290">
    <property type="entry name" value="PERIPLASMIC BINDING COMPONENT OF ABC TRANSPORTER"/>
    <property type="match status" value="1"/>
</dbReference>
<comment type="similarity">
    <text evidence="2">Belongs to the bacterial solute-binding protein 5 family.</text>
</comment>
<comment type="caution">
    <text evidence="6">The sequence shown here is derived from an EMBL/GenBank/DDBJ whole genome shotgun (WGS) entry which is preliminary data.</text>
</comment>
<name>A0A146G7Q9_TERSA</name>